<evidence type="ECO:0000313" key="3">
    <source>
        <dbReference type="Proteomes" id="UP000198518"/>
    </source>
</evidence>
<feature type="compositionally biased region" description="Acidic residues" evidence="1">
    <location>
        <begin position="1"/>
        <end position="24"/>
    </location>
</feature>
<dbReference type="SUPFAM" id="SSF53067">
    <property type="entry name" value="Actin-like ATPase domain"/>
    <property type="match status" value="1"/>
</dbReference>
<dbReference type="OrthoDB" id="301490at2157"/>
<protein>
    <submittedName>
        <fullName evidence="2">Actin-like ATPase involved in cell morphogenesis</fullName>
    </submittedName>
</protein>
<accession>A0A1I0P5J4</accession>
<dbReference type="Proteomes" id="UP000198518">
    <property type="component" value="Unassembled WGS sequence"/>
</dbReference>
<dbReference type="Gene3D" id="3.30.420.40">
    <property type="match status" value="1"/>
</dbReference>
<reference evidence="2 3" key="1">
    <citation type="submission" date="2016-10" db="EMBL/GenBank/DDBJ databases">
        <authorList>
            <person name="de Groot N.N."/>
        </authorList>
    </citation>
    <scope>NUCLEOTIDE SEQUENCE [LARGE SCALE GENOMIC DNA]</scope>
    <source>
        <strain evidence="2 3">CGMCC 1.5337</strain>
    </source>
</reference>
<dbReference type="RefSeq" id="WP_089668638.1">
    <property type="nucleotide sequence ID" value="NZ_FOJA01000001.1"/>
</dbReference>
<gene>
    <name evidence="2" type="ORF">SAMN04487945_1409</name>
</gene>
<dbReference type="AlphaFoldDB" id="A0A1I0P5J4"/>
<dbReference type="EMBL" id="FOJA01000001">
    <property type="protein sequence ID" value="SEW09530.1"/>
    <property type="molecule type" value="Genomic_DNA"/>
</dbReference>
<organism evidence="2 3">
    <name type="scientific">Halobacterium jilantaiense</name>
    <dbReference type="NCBI Taxonomy" id="355548"/>
    <lineage>
        <taxon>Archaea</taxon>
        <taxon>Methanobacteriati</taxon>
        <taxon>Methanobacteriota</taxon>
        <taxon>Stenosarchaea group</taxon>
        <taxon>Halobacteria</taxon>
        <taxon>Halobacteriales</taxon>
        <taxon>Halobacteriaceae</taxon>
        <taxon>Halobacterium</taxon>
    </lineage>
</organism>
<evidence type="ECO:0000313" key="2">
    <source>
        <dbReference type="EMBL" id="SEW09530.1"/>
    </source>
</evidence>
<proteinExistence type="predicted"/>
<dbReference type="InterPro" id="IPR057331">
    <property type="entry name" value="Salactin"/>
</dbReference>
<dbReference type="STRING" id="355548.SAMN04487945_1409"/>
<dbReference type="Pfam" id="PF25229">
    <property type="entry name" value="Salactin"/>
    <property type="match status" value="1"/>
</dbReference>
<name>A0A1I0P5J4_9EURY</name>
<dbReference type="InterPro" id="IPR043129">
    <property type="entry name" value="ATPase_NBD"/>
</dbReference>
<evidence type="ECO:0000256" key="1">
    <source>
        <dbReference type="SAM" id="MobiDB-lite"/>
    </source>
</evidence>
<keyword evidence="3" id="KW-1185">Reference proteome</keyword>
<feature type="region of interest" description="Disordered" evidence="1">
    <location>
        <begin position="1"/>
        <end position="33"/>
    </location>
</feature>
<sequence length="367" mass="39703">MSDGDEAASDEEHTDDDSAGEMEFGDQPSPLGVKVGSTRTVVAAGDADNPEVTQTLTCLATYDDALTGEEHVIYGEEAATEYPDRVRFMLRSGLPEDEETTGLAKRFFEEFAAANGLGADSVVVYAIPTIDNDAGLQRLSEIIEEGPVGERRVASYPESLCGAVPALGDGLDAIEDTFVAVNMGSTNLEACAYRRGEQLAPFSTGAVTGSEVDRRIANYVEEETQGRVNIDVQTAREYKETHADFDDYEPFSDIIQQPGGGTYEFTIEDAVMDAVDEFVDDAVNEVANIFMPDFANDYMKVYQQALDNPVVLTGGMACIPGIVGEFERRLTEEVGREVEATTADHPETAAARGAHRIAERLVDLGEY</sequence>